<protein>
    <submittedName>
        <fullName evidence="4">Short-chain dehydrogenase/reductase SDR</fullName>
    </submittedName>
</protein>
<dbReference type="InterPro" id="IPR057326">
    <property type="entry name" value="KR_dom"/>
</dbReference>
<evidence type="ECO:0000256" key="1">
    <source>
        <dbReference type="ARBA" id="ARBA00006484"/>
    </source>
</evidence>
<dbReference type="PANTHER" id="PTHR43639">
    <property type="entry name" value="OXIDOREDUCTASE, SHORT-CHAIN DEHYDROGENASE/REDUCTASE FAMILY (AFU_ORTHOLOGUE AFUA_5G02870)"/>
    <property type="match status" value="1"/>
</dbReference>
<dbReference type="InParanoid" id="W0RJ88"/>
<comment type="similarity">
    <text evidence="1">Belongs to the short-chain dehydrogenases/reductases (SDR) family.</text>
</comment>
<gene>
    <name evidence="4" type="ORF">J421_1946</name>
</gene>
<dbReference type="GO" id="GO:0016491">
    <property type="term" value="F:oxidoreductase activity"/>
    <property type="evidence" value="ECO:0007669"/>
    <property type="project" value="UniProtKB-KW"/>
</dbReference>
<dbReference type="SUPFAM" id="SSF51735">
    <property type="entry name" value="NAD(P)-binding Rossmann-fold domains"/>
    <property type="match status" value="1"/>
</dbReference>
<dbReference type="SMART" id="SM00822">
    <property type="entry name" value="PKS_KR"/>
    <property type="match status" value="1"/>
</dbReference>
<dbReference type="PATRIC" id="fig|861299.3.peg.1981"/>
<dbReference type="HOGENOM" id="CLU_010194_1_3_0"/>
<dbReference type="PRINTS" id="PR00080">
    <property type="entry name" value="SDRFAMILY"/>
</dbReference>
<dbReference type="InterPro" id="IPR020904">
    <property type="entry name" value="Sc_DH/Rdtase_CS"/>
</dbReference>
<dbReference type="OrthoDB" id="9781121at2"/>
<dbReference type="PROSITE" id="PS00061">
    <property type="entry name" value="ADH_SHORT"/>
    <property type="match status" value="1"/>
</dbReference>
<dbReference type="PRINTS" id="PR00081">
    <property type="entry name" value="GDHRDH"/>
</dbReference>
<dbReference type="AlphaFoldDB" id="W0RJ88"/>
<dbReference type="InterPro" id="IPR036291">
    <property type="entry name" value="NAD(P)-bd_dom_sf"/>
</dbReference>
<dbReference type="FunFam" id="3.40.50.720:FF:000084">
    <property type="entry name" value="Short-chain dehydrogenase reductase"/>
    <property type="match status" value="1"/>
</dbReference>
<evidence type="ECO:0000313" key="4">
    <source>
        <dbReference type="EMBL" id="AHG89483.1"/>
    </source>
</evidence>
<dbReference type="InterPro" id="IPR002347">
    <property type="entry name" value="SDR_fam"/>
</dbReference>
<organism evidence="4 5">
    <name type="scientific">Gemmatirosa kalamazoonensis</name>
    <dbReference type="NCBI Taxonomy" id="861299"/>
    <lineage>
        <taxon>Bacteria</taxon>
        <taxon>Pseudomonadati</taxon>
        <taxon>Gemmatimonadota</taxon>
        <taxon>Gemmatimonadia</taxon>
        <taxon>Gemmatimonadales</taxon>
        <taxon>Gemmatimonadaceae</taxon>
        <taxon>Gemmatirosa</taxon>
    </lineage>
</organism>
<evidence type="ECO:0000313" key="5">
    <source>
        <dbReference type="Proteomes" id="UP000019151"/>
    </source>
</evidence>
<dbReference type="RefSeq" id="WP_025410979.1">
    <property type="nucleotide sequence ID" value="NZ_CP007128.1"/>
</dbReference>
<dbReference type="PANTHER" id="PTHR43639:SF1">
    <property type="entry name" value="SHORT-CHAIN DEHYDROGENASE_REDUCTASE FAMILY PROTEIN"/>
    <property type="match status" value="1"/>
</dbReference>
<name>W0RJ88_9BACT</name>
<proteinExistence type="inferred from homology"/>
<dbReference type="eggNOG" id="COG1028">
    <property type="taxonomic scope" value="Bacteria"/>
</dbReference>
<keyword evidence="2" id="KW-0560">Oxidoreductase</keyword>
<dbReference type="Pfam" id="PF13561">
    <property type="entry name" value="adh_short_C2"/>
    <property type="match status" value="1"/>
</dbReference>
<keyword evidence="5" id="KW-1185">Reference proteome</keyword>
<dbReference type="Proteomes" id="UP000019151">
    <property type="component" value="Chromosome"/>
</dbReference>
<dbReference type="STRING" id="861299.J421_1946"/>
<dbReference type="EMBL" id="CP007128">
    <property type="protein sequence ID" value="AHG89483.1"/>
    <property type="molecule type" value="Genomic_DNA"/>
</dbReference>
<dbReference type="Gene3D" id="3.40.50.720">
    <property type="entry name" value="NAD(P)-binding Rossmann-like Domain"/>
    <property type="match status" value="1"/>
</dbReference>
<dbReference type="NCBIfam" id="NF005559">
    <property type="entry name" value="PRK07231.1"/>
    <property type="match status" value="1"/>
</dbReference>
<dbReference type="FunCoup" id="W0RJ88">
    <property type="interactions" value="208"/>
</dbReference>
<accession>W0RJ88</accession>
<dbReference type="KEGG" id="gba:J421_1946"/>
<feature type="domain" description="Ketoreductase" evidence="3">
    <location>
        <begin position="6"/>
        <end position="188"/>
    </location>
</feature>
<evidence type="ECO:0000259" key="3">
    <source>
        <dbReference type="SMART" id="SM00822"/>
    </source>
</evidence>
<reference evidence="4 5" key="1">
    <citation type="journal article" date="2014" name="Genome Announc.">
        <title>Genome Sequence and Methylome of Soil Bacterium Gemmatirosa kalamazoonensis KBS708T, a Member of the Rarely Cultivated Gemmatimonadetes Phylum.</title>
        <authorList>
            <person name="Debruyn J.M."/>
            <person name="Radosevich M."/>
            <person name="Wommack K.E."/>
            <person name="Polson S.W."/>
            <person name="Hauser L.J."/>
            <person name="Fawaz M.N."/>
            <person name="Korlach J."/>
            <person name="Tsai Y.C."/>
        </authorList>
    </citation>
    <scope>NUCLEOTIDE SEQUENCE [LARGE SCALE GENOMIC DNA]</scope>
    <source>
        <strain evidence="4 5">KBS708</strain>
    </source>
</reference>
<evidence type="ECO:0000256" key="2">
    <source>
        <dbReference type="ARBA" id="ARBA00023002"/>
    </source>
</evidence>
<sequence>MRLKDKVALITGASSGIGAGVAARFAAEGAYVALNFRPGSAPDREAAERAVAGFTTRAVAVEGDVSDRAQVEAMVDRVVRELGRLDVCVCNAGIEVRRDFLDTTDEEWHRVLGVNLFGAFAVSQAAARVMVRQGGGGRLLFMSSVHEDIPFPGYTSYCASKGAVRMLMRNLAMELAPHRITVNNIAPGAIATPINRAVLEDPVAYANAVSEIPLGRFGTPEDVAAVATFLASDEAGYVTGSTYYVDGGLTQQVTLY</sequence>